<evidence type="ECO:0000256" key="5">
    <source>
        <dbReference type="ARBA" id="ARBA00023136"/>
    </source>
</evidence>
<evidence type="ECO:0000313" key="8">
    <source>
        <dbReference type="EMBL" id="EFW29748.1"/>
    </source>
</evidence>
<dbReference type="InterPro" id="IPR020846">
    <property type="entry name" value="MFS_dom"/>
</dbReference>
<dbReference type="HOGENOM" id="CLU_001265_31_0_9"/>
<dbReference type="InterPro" id="IPR011701">
    <property type="entry name" value="MFS"/>
</dbReference>
<evidence type="ECO:0000256" key="6">
    <source>
        <dbReference type="SAM" id="Phobius"/>
    </source>
</evidence>
<evidence type="ECO:0000256" key="4">
    <source>
        <dbReference type="ARBA" id="ARBA00022989"/>
    </source>
</evidence>
<dbReference type="CDD" id="cd17345">
    <property type="entry name" value="MFS_GlpT"/>
    <property type="match status" value="1"/>
</dbReference>
<gene>
    <name evidence="8" type="ORF">HMPREF9555_00976</name>
</gene>
<evidence type="ECO:0000256" key="1">
    <source>
        <dbReference type="ARBA" id="ARBA00004651"/>
    </source>
</evidence>
<feature type="transmembrane region" description="Helical" evidence="6">
    <location>
        <begin position="409"/>
        <end position="427"/>
    </location>
</feature>
<dbReference type="GO" id="GO:0061513">
    <property type="term" value="F:glucose 6-phosphate:phosphate antiporter activity"/>
    <property type="evidence" value="ECO:0007669"/>
    <property type="project" value="TreeGrafter"/>
</dbReference>
<reference evidence="8 9" key="1">
    <citation type="submission" date="2010-08" db="EMBL/GenBank/DDBJ databases">
        <authorList>
            <person name="Weinstock G."/>
            <person name="Sodergren E."/>
            <person name="Clifton S."/>
            <person name="Fulton L."/>
            <person name="Fulton B."/>
            <person name="Courtney L."/>
            <person name="Fronick C."/>
            <person name="Harrison M."/>
            <person name="Strong C."/>
            <person name="Farmer C."/>
            <person name="Delahaunty K."/>
            <person name="Markovic C."/>
            <person name="Hall O."/>
            <person name="Minx P."/>
            <person name="Tomlinson C."/>
            <person name="Mitreva M."/>
            <person name="Hou S."/>
            <person name="Chen J."/>
            <person name="Wollam A."/>
            <person name="Pepin K.H."/>
            <person name="Johnson M."/>
            <person name="Bhonagiri V."/>
            <person name="Zhang X."/>
            <person name="Suruliraj S."/>
            <person name="Warren W."/>
            <person name="Chinwalla A."/>
            <person name="Mardis E.R."/>
            <person name="Wilson R.K."/>
        </authorList>
    </citation>
    <scope>NUCLEOTIDE SEQUENCE [LARGE SCALE GENOMIC DNA]</scope>
    <source>
        <strain evidence="8 9">F0399</strain>
    </source>
</reference>
<keyword evidence="5 6" id="KW-0472">Membrane</keyword>
<organism evidence="8 9">
    <name type="scientific">Selenomonas artemidis F0399</name>
    <dbReference type="NCBI Taxonomy" id="749551"/>
    <lineage>
        <taxon>Bacteria</taxon>
        <taxon>Bacillati</taxon>
        <taxon>Bacillota</taxon>
        <taxon>Negativicutes</taxon>
        <taxon>Selenomonadales</taxon>
        <taxon>Selenomonadaceae</taxon>
        <taxon>Selenomonas</taxon>
    </lineage>
</organism>
<dbReference type="PIRSF" id="PIRSF002808">
    <property type="entry name" value="Hexose_phosphate_transp"/>
    <property type="match status" value="1"/>
</dbReference>
<feature type="domain" description="Major facilitator superfamily (MFS) profile" evidence="7">
    <location>
        <begin position="17"/>
        <end position="433"/>
    </location>
</feature>
<proteinExistence type="predicted"/>
<dbReference type="GO" id="GO:0035435">
    <property type="term" value="P:phosphate ion transmembrane transport"/>
    <property type="evidence" value="ECO:0007669"/>
    <property type="project" value="TreeGrafter"/>
</dbReference>
<keyword evidence="4 6" id="KW-1133">Transmembrane helix</keyword>
<feature type="transmembrane region" description="Helical" evidence="6">
    <location>
        <begin position="341"/>
        <end position="357"/>
    </location>
</feature>
<comment type="caution">
    <text evidence="8">The sequence shown here is derived from an EMBL/GenBank/DDBJ whole genome shotgun (WGS) entry which is preliminary data.</text>
</comment>
<comment type="subcellular location">
    <subcellularLocation>
        <location evidence="1">Cell membrane</location>
        <topology evidence="1">Multi-pass membrane protein</topology>
    </subcellularLocation>
</comment>
<feature type="transmembrane region" description="Helical" evidence="6">
    <location>
        <begin position="21"/>
        <end position="39"/>
    </location>
</feature>
<feature type="transmembrane region" description="Helical" evidence="6">
    <location>
        <begin position="110"/>
        <end position="133"/>
    </location>
</feature>
<dbReference type="EMBL" id="AECV01000016">
    <property type="protein sequence ID" value="EFW29748.1"/>
    <property type="molecule type" value="Genomic_DNA"/>
</dbReference>
<sequence>MDEQKDYTELMKKFNRYKMESLVGIFVGYAAYYIVRNNFIFSTPYLKEELQLSTTEIGLLSSCMLITYGLSKGFMSVLADKSNPKYFMALGLVLCILVNILMGFSTSFYIFVALVILLGLCQGMGVGPSIITVGHWFSRSQRGRASTTWNISHNLGGGLVSPIVGAALAWLGTEHWRIAAYIVPAVIALLCTGVVLKLVKRRPVEEGFPPVEELTHEDSVTEKLLKNAQEKPKDMSAWQIFYNYVFKNDNSWYLVLIDVFTYMVRFGMITWIPLYLLTVKGLSREEMGVSFMLFEWAAIPSTLVAGWLVDKYFKGKVMLLPLACLIVVFLCVFGYMQSSSVFAITIFATITGCLIYIPQSMVAVQAMEVIPSFALGSAVGLRGFMSYLVGSSMGTTLFGFVVDRFGWDSGFYLIMCGAVLCMTFCYLSHRGVQKIYGTQQ</sequence>
<dbReference type="InterPro" id="IPR051337">
    <property type="entry name" value="OPA_Antiporter"/>
</dbReference>
<evidence type="ECO:0000256" key="3">
    <source>
        <dbReference type="ARBA" id="ARBA00022692"/>
    </source>
</evidence>
<dbReference type="Pfam" id="PF07690">
    <property type="entry name" value="MFS_1"/>
    <property type="match status" value="1"/>
</dbReference>
<dbReference type="GO" id="GO:0005886">
    <property type="term" value="C:plasma membrane"/>
    <property type="evidence" value="ECO:0007669"/>
    <property type="project" value="UniProtKB-SubCell"/>
</dbReference>
<feature type="transmembrane region" description="Helical" evidence="6">
    <location>
        <begin position="178"/>
        <end position="199"/>
    </location>
</feature>
<feature type="transmembrane region" description="Helical" evidence="6">
    <location>
        <begin position="289"/>
        <end position="310"/>
    </location>
</feature>
<feature type="transmembrane region" description="Helical" evidence="6">
    <location>
        <begin position="252"/>
        <end position="277"/>
    </location>
</feature>
<keyword evidence="3 6" id="KW-0812">Transmembrane</keyword>
<feature type="transmembrane region" description="Helical" evidence="6">
    <location>
        <begin position="317"/>
        <end position="335"/>
    </location>
</feature>
<feature type="transmembrane region" description="Helical" evidence="6">
    <location>
        <begin position="154"/>
        <end position="172"/>
    </location>
</feature>
<dbReference type="PANTHER" id="PTHR43826:SF6">
    <property type="entry name" value="GLYCEROL-3-PHOSPHATE TRANSPORTER"/>
    <property type="match status" value="1"/>
</dbReference>
<dbReference type="PROSITE" id="PS50850">
    <property type="entry name" value="MFS"/>
    <property type="match status" value="1"/>
</dbReference>
<accession>E7N1W6</accession>
<dbReference type="PANTHER" id="PTHR43826">
    <property type="entry name" value="GLUCOSE-6-PHOSPHATE EXCHANGER SLC37A4"/>
    <property type="match status" value="1"/>
</dbReference>
<feature type="transmembrane region" description="Helical" evidence="6">
    <location>
        <begin position="59"/>
        <end position="79"/>
    </location>
</feature>
<dbReference type="Gene3D" id="1.20.1250.20">
    <property type="entry name" value="MFS general substrate transporter like domains"/>
    <property type="match status" value="2"/>
</dbReference>
<protein>
    <submittedName>
        <fullName evidence="8">Transporter, major facilitator family protein</fullName>
    </submittedName>
</protein>
<feature type="transmembrane region" description="Helical" evidence="6">
    <location>
        <begin position="369"/>
        <end position="389"/>
    </location>
</feature>
<evidence type="ECO:0000313" key="9">
    <source>
        <dbReference type="Proteomes" id="UP000004633"/>
    </source>
</evidence>
<evidence type="ECO:0000256" key="2">
    <source>
        <dbReference type="ARBA" id="ARBA00022448"/>
    </source>
</evidence>
<dbReference type="STRING" id="749551.HMPREF9555_00976"/>
<keyword evidence="2" id="KW-0813">Transport</keyword>
<dbReference type="InterPro" id="IPR036259">
    <property type="entry name" value="MFS_trans_sf"/>
</dbReference>
<dbReference type="RefSeq" id="WP_009349642.1">
    <property type="nucleotide sequence ID" value="NZ_GL638136.1"/>
</dbReference>
<dbReference type="InterPro" id="IPR000849">
    <property type="entry name" value="Sugar_P_transporter"/>
</dbReference>
<evidence type="ECO:0000259" key="7">
    <source>
        <dbReference type="PROSITE" id="PS50850"/>
    </source>
</evidence>
<dbReference type="AlphaFoldDB" id="E7N1W6"/>
<dbReference type="Proteomes" id="UP000004633">
    <property type="component" value="Unassembled WGS sequence"/>
</dbReference>
<feature type="transmembrane region" description="Helical" evidence="6">
    <location>
        <begin position="86"/>
        <end position="104"/>
    </location>
</feature>
<name>E7N1W6_9FIRM</name>
<keyword evidence="9" id="KW-1185">Reference proteome</keyword>
<dbReference type="SUPFAM" id="SSF103473">
    <property type="entry name" value="MFS general substrate transporter"/>
    <property type="match status" value="1"/>
</dbReference>